<comment type="caution">
    <text evidence="1">The sequence shown here is derived from an EMBL/GenBank/DDBJ whole genome shotgun (WGS) entry which is preliminary data.</text>
</comment>
<sequence>MSWRSYVDERLLHSGVYAEVDIWQGYSHVIVDKVKHTITKERSKVCPMSSPPSSASV</sequence>
<protein>
    <submittedName>
        <fullName evidence="1">Uncharacterized protein</fullName>
    </submittedName>
</protein>
<evidence type="ECO:0000313" key="2">
    <source>
        <dbReference type="Proteomes" id="UP000287651"/>
    </source>
</evidence>
<proteinExistence type="predicted"/>
<evidence type="ECO:0000313" key="1">
    <source>
        <dbReference type="EMBL" id="RRT71053.1"/>
    </source>
</evidence>
<gene>
    <name evidence="1" type="ORF">B296_00001371</name>
</gene>
<name>A0A427A4E4_ENSVE</name>
<dbReference type="Proteomes" id="UP000287651">
    <property type="component" value="Unassembled WGS sequence"/>
</dbReference>
<dbReference type="EMBL" id="AMZH03003822">
    <property type="protein sequence ID" value="RRT71053.1"/>
    <property type="molecule type" value="Genomic_DNA"/>
</dbReference>
<dbReference type="AlphaFoldDB" id="A0A427A4E4"/>
<accession>A0A427A4E4</accession>
<organism evidence="1 2">
    <name type="scientific">Ensete ventricosum</name>
    <name type="common">Abyssinian banana</name>
    <name type="synonym">Musa ensete</name>
    <dbReference type="NCBI Taxonomy" id="4639"/>
    <lineage>
        <taxon>Eukaryota</taxon>
        <taxon>Viridiplantae</taxon>
        <taxon>Streptophyta</taxon>
        <taxon>Embryophyta</taxon>
        <taxon>Tracheophyta</taxon>
        <taxon>Spermatophyta</taxon>
        <taxon>Magnoliopsida</taxon>
        <taxon>Liliopsida</taxon>
        <taxon>Zingiberales</taxon>
        <taxon>Musaceae</taxon>
        <taxon>Ensete</taxon>
    </lineage>
</organism>
<reference evidence="1 2" key="1">
    <citation type="journal article" date="2014" name="Agronomy (Basel)">
        <title>A Draft Genome Sequence for Ensete ventricosum, the Drought-Tolerant Tree Against Hunger.</title>
        <authorList>
            <person name="Harrison J."/>
            <person name="Moore K.A."/>
            <person name="Paszkiewicz K."/>
            <person name="Jones T."/>
            <person name="Grant M."/>
            <person name="Ambacheew D."/>
            <person name="Muzemil S."/>
            <person name="Studholme D.J."/>
        </authorList>
    </citation>
    <scope>NUCLEOTIDE SEQUENCE [LARGE SCALE GENOMIC DNA]</scope>
</reference>